<evidence type="ECO:0000256" key="6">
    <source>
        <dbReference type="ARBA" id="ARBA00022741"/>
    </source>
</evidence>
<evidence type="ECO:0000256" key="12">
    <source>
        <dbReference type="NCBIfam" id="TIGR01064"/>
    </source>
</evidence>
<keyword evidence="10 13" id="KW-0324">Glycolysis</keyword>
<evidence type="ECO:0000256" key="8">
    <source>
        <dbReference type="ARBA" id="ARBA00022840"/>
    </source>
</evidence>
<proteinExistence type="inferred from homology"/>
<dbReference type="GO" id="GO:0000287">
    <property type="term" value="F:magnesium ion binding"/>
    <property type="evidence" value="ECO:0007669"/>
    <property type="project" value="UniProtKB-UniRule"/>
</dbReference>
<evidence type="ECO:0000256" key="10">
    <source>
        <dbReference type="ARBA" id="ARBA00023152"/>
    </source>
</evidence>
<evidence type="ECO:0000313" key="16">
    <source>
        <dbReference type="EMBL" id="OGY82329.1"/>
    </source>
</evidence>
<evidence type="ECO:0000256" key="1">
    <source>
        <dbReference type="ARBA" id="ARBA00004997"/>
    </source>
</evidence>
<dbReference type="InterPro" id="IPR015795">
    <property type="entry name" value="Pyrv_Knase_C"/>
</dbReference>
<sequence>MDVTRLVPNVPLSGFKHTKIIATLGPATNNYEAVFQLIEAGANGLRLNFSHGTHAEHEQQIKWIRKASKSYGKPVAIIQDLQGPKIRLGDFDGIINVTAGQSLVLGYNCDYAASGIIPIQYDLSKKVKRGEQLLLYDGKIRTIVTSVAGEKIHLRAENDGILIKRKGINLPDTDFGSDVITDKDKRDIIFGSTNDIDYVAQSFVQKPHDITALRALLESVKSDAKIIAKIETAAAMENIEAIIQEADAVMVARGDLAQETLPEAVPIAQRQIIGLGLHWAKPTIVATQLLASMVDQPQPSRAEVADIAAAVVLGTDCLMLSDETTIGRYPIEAVKVLKRVVKYTEKNNPVKVSYPELNYPQGQQNAIPSAIINLARNVDAQAIVAETKSGATALNIAAQRSPIPLIAVTSDSKVAQQLAIVYGIKSYVRPVDKLAATKLTNWLLKNKVLKPGDMVVTASGQYPCVIGTTDTIKVRML</sequence>
<dbReference type="SUPFAM" id="SSF51621">
    <property type="entry name" value="Phosphoenolpyruvate/pyruvate domain"/>
    <property type="match status" value="1"/>
</dbReference>
<protein>
    <recommendedName>
        <fullName evidence="3 12">Pyruvate kinase</fullName>
        <ecNumber evidence="3 12">2.7.1.40</ecNumber>
    </recommendedName>
</protein>
<evidence type="ECO:0000256" key="13">
    <source>
        <dbReference type="RuleBase" id="RU000504"/>
    </source>
</evidence>
<dbReference type="InterPro" id="IPR015806">
    <property type="entry name" value="Pyrv_Knase_insert_dom_sf"/>
</dbReference>
<comment type="caution">
    <text evidence="16">The sequence shown here is derived from an EMBL/GenBank/DDBJ whole genome shotgun (WGS) entry which is preliminary data.</text>
</comment>
<organism evidence="16 17">
    <name type="scientific">Candidatus Kerfeldbacteria bacterium RIFCSPHIGHO2_12_FULL_48_17</name>
    <dbReference type="NCBI Taxonomy" id="1798542"/>
    <lineage>
        <taxon>Bacteria</taxon>
        <taxon>Candidatus Kerfeldiibacteriota</taxon>
    </lineage>
</organism>
<evidence type="ECO:0000313" key="17">
    <source>
        <dbReference type="Proteomes" id="UP000176952"/>
    </source>
</evidence>
<dbReference type="InterPro" id="IPR040442">
    <property type="entry name" value="Pyrv_kinase-like_dom_sf"/>
</dbReference>
<dbReference type="AlphaFoldDB" id="A0A1G2B0X0"/>
<feature type="domain" description="Pyruvate kinase C-terminal" evidence="15">
    <location>
        <begin position="366"/>
        <end position="474"/>
    </location>
</feature>
<evidence type="ECO:0000259" key="15">
    <source>
        <dbReference type="Pfam" id="PF02887"/>
    </source>
</evidence>
<keyword evidence="4 13" id="KW-0808">Transferase</keyword>
<dbReference type="Proteomes" id="UP000176952">
    <property type="component" value="Unassembled WGS sequence"/>
</dbReference>
<dbReference type="Pfam" id="PF02887">
    <property type="entry name" value="PK_C"/>
    <property type="match status" value="1"/>
</dbReference>
<dbReference type="STRING" id="1798542.A3F54_04015"/>
<dbReference type="GO" id="GO:0005524">
    <property type="term" value="F:ATP binding"/>
    <property type="evidence" value="ECO:0007669"/>
    <property type="project" value="UniProtKB-KW"/>
</dbReference>
<dbReference type="NCBIfam" id="NF004491">
    <property type="entry name" value="PRK05826.1"/>
    <property type="match status" value="1"/>
</dbReference>
<dbReference type="InterPro" id="IPR015813">
    <property type="entry name" value="Pyrv/PenolPyrv_kinase-like_dom"/>
</dbReference>
<dbReference type="SUPFAM" id="SSF52935">
    <property type="entry name" value="PK C-terminal domain-like"/>
    <property type="match status" value="1"/>
</dbReference>
<dbReference type="PRINTS" id="PR01050">
    <property type="entry name" value="PYRUVTKNASE"/>
</dbReference>
<keyword evidence="6" id="KW-0547">Nucleotide-binding</keyword>
<dbReference type="InterPro" id="IPR036918">
    <property type="entry name" value="Pyrv_Knase_C_sf"/>
</dbReference>
<gene>
    <name evidence="16" type="ORF">A3F54_04015</name>
</gene>
<keyword evidence="8" id="KW-0067">ATP-binding</keyword>
<dbReference type="InterPro" id="IPR011037">
    <property type="entry name" value="Pyrv_Knase-like_insert_dom_sf"/>
</dbReference>
<dbReference type="Gene3D" id="3.20.20.60">
    <property type="entry name" value="Phosphoenolpyruvate-binding domains"/>
    <property type="match status" value="1"/>
</dbReference>
<dbReference type="GO" id="GO:0016301">
    <property type="term" value="F:kinase activity"/>
    <property type="evidence" value="ECO:0007669"/>
    <property type="project" value="UniProtKB-KW"/>
</dbReference>
<keyword evidence="7 13" id="KW-0418">Kinase</keyword>
<dbReference type="PANTHER" id="PTHR11817">
    <property type="entry name" value="PYRUVATE KINASE"/>
    <property type="match status" value="1"/>
</dbReference>
<evidence type="ECO:0000256" key="5">
    <source>
        <dbReference type="ARBA" id="ARBA00022723"/>
    </source>
</evidence>
<evidence type="ECO:0000256" key="7">
    <source>
        <dbReference type="ARBA" id="ARBA00022777"/>
    </source>
</evidence>
<keyword evidence="5" id="KW-0479">Metal-binding</keyword>
<keyword evidence="9 13" id="KW-0460">Magnesium</keyword>
<dbReference type="Gene3D" id="3.40.1380.20">
    <property type="entry name" value="Pyruvate kinase, C-terminal domain"/>
    <property type="match status" value="1"/>
</dbReference>
<dbReference type="Gene3D" id="2.40.33.10">
    <property type="entry name" value="PK beta-barrel domain-like"/>
    <property type="match status" value="1"/>
</dbReference>
<dbReference type="NCBIfam" id="TIGR01064">
    <property type="entry name" value="pyruv_kin"/>
    <property type="match status" value="1"/>
</dbReference>
<dbReference type="InterPro" id="IPR015793">
    <property type="entry name" value="Pyrv_Knase_brl"/>
</dbReference>
<feature type="domain" description="Pyruvate kinase barrel" evidence="14">
    <location>
        <begin position="16"/>
        <end position="334"/>
    </location>
</feature>
<dbReference type="UniPathway" id="UPA00109">
    <property type="reaction ID" value="UER00188"/>
</dbReference>
<keyword evidence="11 16" id="KW-0670">Pyruvate</keyword>
<evidence type="ECO:0000256" key="2">
    <source>
        <dbReference type="ARBA" id="ARBA00008663"/>
    </source>
</evidence>
<evidence type="ECO:0000256" key="4">
    <source>
        <dbReference type="ARBA" id="ARBA00022679"/>
    </source>
</evidence>
<dbReference type="Pfam" id="PF00224">
    <property type="entry name" value="PK"/>
    <property type="match status" value="1"/>
</dbReference>
<comment type="similarity">
    <text evidence="2 13">Belongs to the pyruvate kinase family.</text>
</comment>
<dbReference type="GO" id="GO:0004743">
    <property type="term" value="F:pyruvate kinase activity"/>
    <property type="evidence" value="ECO:0007669"/>
    <property type="project" value="UniProtKB-UniRule"/>
</dbReference>
<evidence type="ECO:0000256" key="11">
    <source>
        <dbReference type="ARBA" id="ARBA00023317"/>
    </source>
</evidence>
<name>A0A1G2B0X0_9BACT</name>
<dbReference type="EC" id="2.7.1.40" evidence="3 12"/>
<dbReference type="GO" id="GO:0030955">
    <property type="term" value="F:potassium ion binding"/>
    <property type="evidence" value="ECO:0007669"/>
    <property type="project" value="UniProtKB-UniRule"/>
</dbReference>
<evidence type="ECO:0000256" key="3">
    <source>
        <dbReference type="ARBA" id="ARBA00012142"/>
    </source>
</evidence>
<evidence type="ECO:0000256" key="9">
    <source>
        <dbReference type="ARBA" id="ARBA00022842"/>
    </source>
</evidence>
<dbReference type="InterPro" id="IPR001697">
    <property type="entry name" value="Pyr_Knase"/>
</dbReference>
<dbReference type="SUPFAM" id="SSF50800">
    <property type="entry name" value="PK beta-barrel domain-like"/>
    <property type="match status" value="1"/>
</dbReference>
<accession>A0A1G2B0X0</accession>
<reference evidence="16 17" key="1">
    <citation type="journal article" date="2016" name="Nat. Commun.">
        <title>Thousands of microbial genomes shed light on interconnected biogeochemical processes in an aquifer system.</title>
        <authorList>
            <person name="Anantharaman K."/>
            <person name="Brown C.T."/>
            <person name="Hug L.A."/>
            <person name="Sharon I."/>
            <person name="Castelle C.J."/>
            <person name="Probst A.J."/>
            <person name="Thomas B.C."/>
            <person name="Singh A."/>
            <person name="Wilkins M.J."/>
            <person name="Karaoz U."/>
            <person name="Brodie E.L."/>
            <person name="Williams K.H."/>
            <person name="Hubbard S.S."/>
            <person name="Banfield J.F."/>
        </authorList>
    </citation>
    <scope>NUCLEOTIDE SEQUENCE [LARGE SCALE GENOMIC DNA]</scope>
</reference>
<comment type="catalytic activity">
    <reaction evidence="13">
        <text>pyruvate + ATP = phosphoenolpyruvate + ADP + H(+)</text>
        <dbReference type="Rhea" id="RHEA:18157"/>
        <dbReference type="ChEBI" id="CHEBI:15361"/>
        <dbReference type="ChEBI" id="CHEBI:15378"/>
        <dbReference type="ChEBI" id="CHEBI:30616"/>
        <dbReference type="ChEBI" id="CHEBI:58702"/>
        <dbReference type="ChEBI" id="CHEBI:456216"/>
        <dbReference type="EC" id="2.7.1.40"/>
    </reaction>
</comment>
<dbReference type="EMBL" id="MHKD01000033">
    <property type="protein sequence ID" value="OGY82329.1"/>
    <property type="molecule type" value="Genomic_DNA"/>
</dbReference>
<comment type="pathway">
    <text evidence="1 13">Carbohydrate degradation; glycolysis; pyruvate from D-glyceraldehyde 3-phosphate: step 5/5.</text>
</comment>
<evidence type="ECO:0000259" key="14">
    <source>
        <dbReference type="Pfam" id="PF00224"/>
    </source>
</evidence>